<keyword evidence="1" id="KW-0472">Membrane</keyword>
<feature type="transmembrane region" description="Helical" evidence="1">
    <location>
        <begin position="56"/>
        <end position="76"/>
    </location>
</feature>
<dbReference type="InterPro" id="IPR055568">
    <property type="entry name" value="DUF7144"/>
</dbReference>
<evidence type="ECO:0000259" key="2">
    <source>
        <dbReference type="Pfam" id="PF23636"/>
    </source>
</evidence>
<comment type="caution">
    <text evidence="3">The sequence shown here is derived from an EMBL/GenBank/DDBJ whole genome shotgun (WGS) entry which is preliminary data.</text>
</comment>
<dbReference type="OrthoDB" id="4482242at2"/>
<dbReference type="Pfam" id="PF23636">
    <property type="entry name" value="DUF7144"/>
    <property type="match status" value="1"/>
</dbReference>
<feature type="transmembrane region" description="Helical" evidence="1">
    <location>
        <begin position="12"/>
        <end position="36"/>
    </location>
</feature>
<keyword evidence="4" id="KW-1185">Reference proteome</keyword>
<keyword evidence="1" id="KW-1133">Transmembrane helix</keyword>
<dbReference type="EMBL" id="QWKP01000191">
    <property type="protein sequence ID" value="RHA40946.1"/>
    <property type="molecule type" value="Genomic_DNA"/>
</dbReference>
<feature type="transmembrane region" description="Helical" evidence="1">
    <location>
        <begin position="106"/>
        <end position="124"/>
    </location>
</feature>
<sequence>MPTNKVTAWVGWVWFAAFALITVGLFNVVAGLVAIFSSEKVLAWTNSGLAIIDVSTWGWVHLILGAIITLVGFVLFGGEPWVRATAVVLVVLNLVAQFVSLPVTPWWSIVVIALDVVVLWALIVHGDEVERASA</sequence>
<feature type="domain" description="DUF7144" evidence="2">
    <location>
        <begin position="12"/>
        <end position="126"/>
    </location>
</feature>
<dbReference type="Proteomes" id="UP000283374">
    <property type="component" value="Unassembled WGS sequence"/>
</dbReference>
<organism evidence="3 4">
    <name type="scientific">Cellulomonas rhizosphaerae</name>
    <dbReference type="NCBI Taxonomy" id="2293719"/>
    <lineage>
        <taxon>Bacteria</taxon>
        <taxon>Bacillati</taxon>
        <taxon>Actinomycetota</taxon>
        <taxon>Actinomycetes</taxon>
        <taxon>Micrococcales</taxon>
        <taxon>Cellulomonadaceae</taxon>
        <taxon>Cellulomonas</taxon>
    </lineage>
</organism>
<evidence type="ECO:0000313" key="3">
    <source>
        <dbReference type="EMBL" id="RHA40946.1"/>
    </source>
</evidence>
<evidence type="ECO:0000313" key="4">
    <source>
        <dbReference type="Proteomes" id="UP000283374"/>
    </source>
</evidence>
<name>A0A413RLH4_9CELL</name>
<proteinExistence type="predicted"/>
<protein>
    <recommendedName>
        <fullName evidence="2">DUF7144 domain-containing protein</fullName>
    </recommendedName>
</protein>
<feature type="transmembrane region" description="Helical" evidence="1">
    <location>
        <begin position="81"/>
        <end position="100"/>
    </location>
</feature>
<evidence type="ECO:0000256" key="1">
    <source>
        <dbReference type="SAM" id="Phobius"/>
    </source>
</evidence>
<gene>
    <name evidence="3" type="ORF">D1825_09405</name>
</gene>
<dbReference type="RefSeq" id="WP_118767164.1">
    <property type="nucleotide sequence ID" value="NZ_QWKP01000191.1"/>
</dbReference>
<dbReference type="AlphaFoldDB" id="A0A413RLH4"/>
<keyword evidence="1" id="KW-0812">Transmembrane</keyword>
<accession>A0A413RLH4</accession>
<reference evidence="3 4" key="1">
    <citation type="submission" date="2018-08" db="EMBL/GenBank/DDBJ databases">
        <title>Cellulomonas rhizosphaerae sp. nov., a novel actinomycete isolated from soil.</title>
        <authorList>
            <person name="Tian Y."/>
        </authorList>
    </citation>
    <scope>NUCLEOTIDE SEQUENCE [LARGE SCALE GENOMIC DNA]</scope>
    <source>
        <strain evidence="3 4">NEAU-TCZ24</strain>
    </source>
</reference>